<dbReference type="SUPFAM" id="SSF52402">
    <property type="entry name" value="Adenine nucleotide alpha hydrolases-like"/>
    <property type="match status" value="1"/>
</dbReference>
<evidence type="ECO:0000313" key="2">
    <source>
        <dbReference type="EMBL" id="MBS3061526.1"/>
    </source>
</evidence>
<protein>
    <recommendedName>
        <fullName evidence="1">Diphthamide synthase domain-containing protein</fullName>
    </recommendedName>
</protein>
<dbReference type="Gene3D" id="3.40.50.620">
    <property type="entry name" value="HUPs"/>
    <property type="match status" value="1"/>
</dbReference>
<dbReference type="InterPro" id="IPR030662">
    <property type="entry name" value="DPH6/MJ0570"/>
</dbReference>
<organism evidence="2 3">
    <name type="scientific">Candidatus Iainarchaeum sp</name>
    <dbReference type="NCBI Taxonomy" id="3101447"/>
    <lineage>
        <taxon>Archaea</taxon>
        <taxon>Candidatus Iainarchaeota</taxon>
        <taxon>Candidatus Iainarchaeia</taxon>
        <taxon>Candidatus Iainarchaeales</taxon>
        <taxon>Candidatus Iainarchaeaceae</taxon>
        <taxon>Candidatus Iainarchaeum</taxon>
    </lineage>
</organism>
<sequence length="252" mass="27985">MKIEKEKQITPAFLATTNIRGIARANGGENRRGIDMNVCVLFSGGKDSMLATQLAITSGHQIKCLVSFKCDTNYLFDTINLKFVEMAAQAMQIPLQEFELGSGKDETLLCLHESLISLKKQFKIQGIVTGAQTPSGKSQLLERLCAELQLTCIHPLIGIKQHNVLYAALKNKYKVMIVKTDGYQQLLGQVLDEKTIEEHDSKTLEHAVDFGKGSIILDSPLFRKKIHVVESESVHEGTIMKLLLTGMVLENK</sequence>
<evidence type="ECO:0000259" key="1">
    <source>
        <dbReference type="Pfam" id="PF01902"/>
    </source>
</evidence>
<dbReference type="GO" id="GO:0017183">
    <property type="term" value="P:protein histidyl modification to diphthamide"/>
    <property type="evidence" value="ECO:0007669"/>
    <property type="project" value="TreeGrafter"/>
</dbReference>
<feature type="domain" description="Diphthamide synthase" evidence="1">
    <location>
        <begin position="36"/>
        <end position="238"/>
    </location>
</feature>
<accession>A0A8T4LF54</accession>
<dbReference type="InterPro" id="IPR002761">
    <property type="entry name" value="Diphthami_syn_dom"/>
</dbReference>
<dbReference type="AlphaFoldDB" id="A0A8T4LF54"/>
<dbReference type="PANTHER" id="PTHR12196">
    <property type="entry name" value="DOMAIN OF UNKNOWN FUNCTION 71 DUF71 -CONTAINING PROTEIN"/>
    <property type="match status" value="1"/>
</dbReference>
<reference evidence="2" key="2">
    <citation type="submission" date="2021-05" db="EMBL/GenBank/DDBJ databases">
        <title>Protein family content uncovers lineage relationships and bacterial pathway maintenance mechanisms in DPANN archaea.</title>
        <authorList>
            <person name="Castelle C.J."/>
            <person name="Meheust R."/>
            <person name="Jaffe A.L."/>
            <person name="Seitz K."/>
            <person name="Gong X."/>
            <person name="Baker B.J."/>
            <person name="Banfield J.F."/>
        </authorList>
    </citation>
    <scope>NUCLEOTIDE SEQUENCE</scope>
    <source>
        <strain evidence="2">RIFCSPLOWO2_01_FULL_AR10_48_17</strain>
    </source>
</reference>
<dbReference type="EMBL" id="JAGVWC010000010">
    <property type="protein sequence ID" value="MBS3061526.1"/>
    <property type="molecule type" value="Genomic_DNA"/>
</dbReference>
<name>A0A8T4LF54_9ARCH</name>
<proteinExistence type="predicted"/>
<dbReference type="Pfam" id="PF01902">
    <property type="entry name" value="Diphthami_syn_2"/>
    <property type="match status" value="1"/>
</dbReference>
<evidence type="ECO:0000313" key="3">
    <source>
        <dbReference type="Proteomes" id="UP000675968"/>
    </source>
</evidence>
<dbReference type="GO" id="GO:0017178">
    <property type="term" value="F:diphthine-ammonia ligase activity"/>
    <property type="evidence" value="ECO:0007669"/>
    <property type="project" value="TreeGrafter"/>
</dbReference>
<reference evidence="2" key="1">
    <citation type="submission" date="2021-03" db="EMBL/GenBank/DDBJ databases">
        <authorList>
            <person name="Jaffe A."/>
        </authorList>
    </citation>
    <scope>NUCLEOTIDE SEQUENCE</scope>
    <source>
        <strain evidence="2">RIFCSPLOWO2_01_FULL_AR10_48_17</strain>
    </source>
</reference>
<gene>
    <name evidence="2" type="ORF">J4215_03005</name>
</gene>
<dbReference type="PANTHER" id="PTHR12196:SF2">
    <property type="entry name" value="DIPHTHINE--AMMONIA LIGASE"/>
    <property type="match status" value="1"/>
</dbReference>
<comment type="caution">
    <text evidence="2">The sequence shown here is derived from an EMBL/GenBank/DDBJ whole genome shotgun (WGS) entry which is preliminary data.</text>
</comment>
<dbReference type="InterPro" id="IPR014729">
    <property type="entry name" value="Rossmann-like_a/b/a_fold"/>
</dbReference>
<dbReference type="Proteomes" id="UP000675968">
    <property type="component" value="Unassembled WGS sequence"/>
</dbReference>